<dbReference type="CDD" id="cd01292">
    <property type="entry name" value="metallo-dependent_hydrolases"/>
    <property type="match status" value="1"/>
</dbReference>
<sequence length="307" mass="35155">MNIKSVYISKAVVVYSKDERVTDMKVIDAHLHFSNREGFKNTAKEIGQVDYSATGLKKSFQSANIVAGVIMGTPSRETNQVYGYPDEFIYEDGTLDCLFSCVGVNSERLIEDAETELFYIEEELKKDKVVGIKIYAGYFHYYAYDPIYTPVYELAKKYNIPVAIHCGDTQSPSGLLKYAHPLTIDELAVNYSDINFIICHIGSPWALDAAEVIAKNNNVYTDLSGLLAGNEKEVRRMKSVRLFREHYQKALIFANSYDKVLFGTDWPLVPIQPYVEFVQSLIPKEYYEQVFYKNALEVYSRMKKYID</sequence>
<dbReference type="PANTHER" id="PTHR21240">
    <property type="entry name" value="2-AMINO-3-CARBOXYLMUCONATE-6-SEMIALDEHYDE DECARBOXYLASE"/>
    <property type="match status" value="1"/>
</dbReference>
<accession>A0A4R1MQA1</accession>
<dbReference type="AlphaFoldDB" id="A0A4R1MQA1"/>
<gene>
    <name evidence="3" type="ORF">EDC19_1854</name>
</gene>
<name>A0A4R1MQA1_9FIRM</name>
<dbReference type="InterPro" id="IPR032466">
    <property type="entry name" value="Metal_Hydrolase"/>
</dbReference>
<comment type="caution">
    <text evidence="3">The sequence shown here is derived from an EMBL/GenBank/DDBJ whole genome shotgun (WGS) entry which is preliminary data.</text>
</comment>
<evidence type="ECO:0000259" key="2">
    <source>
        <dbReference type="Pfam" id="PF04909"/>
    </source>
</evidence>
<evidence type="ECO:0000313" key="4">
    <source>
        <dbReference type="Proteomes" id="UP000294545"/>
    </source>
</evidence>
<keyword evidence="4" id="KW-1185">Reference proteome</keyword>
<dbReference type="Gene3D" id="3.20.20.140">
    <property type="entry name" value="Metal-dependent hydrolases"/>
    <property type="match status" value="1"/>
</dbReference>
<dbReference type="GO" id="GO:0016787">
    <property type="term" value="F:hydrolase activity"/>
    <property type="evidence" value="ECO:0007669"/>
    <property type="project" value="InterPro"/>
</dbReference>
<proteinExistence type="predicted"/>
<dbReference type="SUPFAM" id="SSF51556">
    <property type="entry name" value="Metallo-dependent hydrolases"/>
    <property type="match status" value="1"/>
</dbReference>
<protein>
    <recommendedName>
        <fullName evidence="2">Amidohydrolase-related domain-containing protein</fullName>
    </recommendedName>
</protein>
<dbReference type="Pfam" id="PF04909">
    <property type="entry name" value="Amidohydro_2"/>
    <property type="match status" value="1"/>
</dbReference>
<organism evidence="3 4">
    <name type="scientific">Natranaerovirga hydrolytica</name>
    <dbReference type="NCBI Taxonomy" id="680378"/>
    <lineage>
        <taxon>Bacteria</taxon>
        <taxon>Bacillati</taxon>
        <taxon>Bacillota</taxon>
        <taxon>Clostridia</taxon>
        <taxon>Lachnospirales</taxon>
        <taxon>Natranaerovirgaceae</taxon>
        <taxon>Natranaerovirga</taxon>
    </lineage>
</organism>
<evidence type="ECO:0000313" key="3">
    <source>
        <dbReference type="EMBL" id="TCK92699.1"/>
    </source>
</evidence>
<keyword evidence="1" id="KW-0456">Lyase</keyword>
<dbReference type="InterPro" id="IPR006680">
    <property type="entry name" value="Amidohydro-rel"/>
</dbReference>
<dbReference type="PANTHER" id="PTHR21240:SF19">
    <property type="entry name" value="CATALYTIC_ HYDROLASE"/>
    <property type="match status" value="1"/>
</dbReference>
<reference evidence="3 4" key="1">
    <citation type="submission" date="2019-03" db="EMBL/GenBank/DDBJ databases">
        <title>Genomic Encyclopedia of Type Strains, Phase IV (KMG-IV): sequencing the most valuable type-strain genomes for metagenomic binning, comparative biology and taxonomic classification.</title>
        <authorList>
            <person name="Goeker M."/>
        </authorList>
    </citation>
    <scope>NUCLEOTIDE SEQUENCE [LARGE SCALE GENOMIC DNA]</scope>
    <source>
        <strain evidence="3 4">DSM 24176</strain>
    </source>
</reference>
<feature type="domain" description="Amidohydrolase-related" evidence="2">
    <location>
        <begin position="111"/>
        <end position="300"/>
    </location>
</feature>
<dbReference type="EMBL" id="SMGQ01000013">
    <property type="protein sequence ID" value="TCK92699.1"/>
    <property type="molecule type" value="Genomic_DNA"/>
</dbReference>
<dbReference type="InterPro" id="IPR032465">
    <property type="entry name" value="ACMSD"/>
</dbReference>
<evidence type="ECO:0000256" key="1">
    <source>
        <dbReference type="ARBA" id="ARBA00023239"/>
    </source>
</evidence>
<dbReference type="Proteomes" id="UP000294545">
    <property type="component" value="Unassembled WGS sequence"/>
</dbReference>
<dbReference type="GO" id="GO:0016831">
    <property type="term" value="F:carboxy-lyase activity"/>
    <property type="evidence" value="ECO:0007669"/>
    <property type="project" value="InterPro"/>
</dbReference>